<feature type="region of interest" description="Disordered" evidence="1">
    <location>
        <begin position="142"/>
        <end position="178"/>
    </location>
</feature>
<protein>
    <recommendedName>
        <fullName evidence="4">DNA primase/polymerase bifunctional N-terminal domain-containing protein</fullName>
    </recommendedName>
</protein>
<evidence type="ECO:0000256" key="1">
    <source>
        <dbReference type="SAM" id="MobiDB-lite"/>
    </source>
</evidence>
<gene>
    <name evidence="2" type="ORF">GCM10025875_15750</name>
</gene>
<dbReference type="AlphaFoldDB" id="A0AA38CP05"/>
<reference evidence="2" key="1">
    <citation type="journal article" date="2014" name="Int. J. Syst. Evol. Microbiol.">
        <title>Complete genome sequence of Corynebacterium casei LMG S-19264T (=DSM 44701T), isolated from a smear-ripened cheese.</title>
        <authorList>
            <consortium name="US DOE Joint Genome Institute (JGI-PGF)"/>
            <person name="Walter F."/>
            <person name="Albersmeier A."/>
            <person name="Kalinowski J."/>
            <person name="Ruckert C."/>
        </authorList>
    </citation>
    <scope>NUCLEOTIDE SEQUENCE</scope>
    <source>
        <strain evidence="2">NBRC 112290</strain>
    </source>
</reference>
<comment type="caution">
    <text evidence="2">The sequence shown here is derived from an EMBL/GenBank/DDBJ whole genome shotgun (WGS) entry which is preliminary data.</text>
</comment>
<name>A0AA38CP05_9MICO</name>
<evidence type="ECO:0000313" key="3">
    <source>
        <dbReference type="Proteomes" id="UP001157161"/>
    </source>
</evidence>
<dbReference type="EMBL" id="BSUM01000001">
    <property type="protein sequence ID" value="GMA31583.1"/>
    <property type="molecule type" value="Genomic_DNA"/>
</dbReference>
<evidence type="ECO:0008006" key="4">
    <source>
        <dbReference type="Google" id="ProtNLM"/>
    </source>
</evidence>
<feature type="compositionally biased region" description="Low complexity" evidence="1">
    <location>
        <begin position="161"/>
        <end position="170"/>
    </location>
</feature>
<organism evidence="2 3">
    <name type="scientific">Litorihabitans aurantiacus</name>
    <dbReference type="NCBI Taxonomy" id="1930061"/>
    <lineage>
        <taxon>Bacteria</taxon>
        <taxon>Bacillati</taxon>
        <taxon>Actinomycetota</taxon>
        <taxon>Actinomycetes</taxon>
        <taxon>Micrococcales</taxon>
        <taxon>Beutenbergiaceae</taxon>
        <taxon>Litorihabitans</taxon>
    </lineage>
</organism>
<reference evidence="2" key="2">
    <citation type="submission" date="2023-02" db="EMBL/GenBank/DDBJ databases">
        <authorList>
            <person name="Sun Q."/>
            <person name="Mori K."/>
        </authorList>
    </citation>
    <scope>NUCLEOTIDE SEQUENCE</scope>
    <source>
        <strain evidence="2">NBRC 112290</strain>
    </source>
</reference>
<keyword evidence="3" id="KW-1185">Reference proteome</keyword>
<dbReference type="SUPFAM" id="SSF56747">
    <property type="entry name" value="Prim-pol domain"/>
    <property type="match status" value="1"/>
</dbReference>
<evidence type="ECO:0000313" key="2">
    <source>
        <dbReference type="EMBL" id="GMA31583.1"/>
    </source>
</evidence>
<dbReference type="Gene3D" id="3.30.720.160">
    <property type="entry name" value="Bifunctional DNA primase/polymerase, N-terminal"/>
    <property type="match status" value="1"/>
</dbReference>
<proteinExistence type="predicted"/>
<sequence length="178" mass="18457">MTTPNPILDTALELHDAGYSVLPIRADGTKSPAVAWKPYTQQRATLAQVHAWFDQPGYDLAVVQGAVSGGAELTELEGRAVSELATLRALAVDTGLGDLWSRIVTGWTETSPSGGFHFHARLDGAPVPGNTKLAKAEDRLVLAETRGEGATSSSPPPPTTTPAAPGCACPAAPPPPRS</sequence>
<dbReference type="RefSeq" id="WP_284250380.1">
    <property type="nucleotide sequence ID" value="NZ_BSUM01000001.1"/>
</dbReference>
<dbReference type="Proteomes" id="UP001157161">
    <property type="component" value="Unassembled WGS sequence"/>
</dbReference>
<accession>A0AA38CP05</accession>